<evidence type="ECO:0000313" key="1">
    <source>
        <dbReference type="EMBL" id="GAM01700.1"/>
    </source>
</evidence>
<dbReference type="AlphaFoldDB" id="A0A0A1W8B9"/>
<comment type="caution">
    <text evidence="1">The sequence shown here is derived from an EMBL/GenBank/DDBJ whole genome shotgun (WGS) entry which is preliminary data.</text>
</comment>
<gene>
    <name evidence="1" type="ORF">SP5_068_00680</name>
</gene>
<evidence type="ECO:0000313" key="2">
    <source>
        <dbReference type="Proteomes" id="UP000032305"/>
    </source>
</evidence>
<dbReference type="EMBL" id="BBPI01000068">
    <property type="protein sequence ID" value="GAM01700.1"/>
    <property type="molecule type" value="Genomic_DNA"/>
</dbReference>
<keyword evidence="2" id="KW-1185">Reference proteome</keyword>
<proteinExistence type="predicted"/>
<dbReference type="eggNOG" id="ENOG5032DQ3">
    <property type="taxonomic scope" value="Bacteria"/>
</dbReference>
<name>A0A0A1W8B9_9SPHN</name>
<protein>
    <recommendedName>
        <fullName evidence="3">WYL domain-containing protein</fullName>
    </recommendedName>
</protein>
<accession>A0A0A1W8B9</accession>
<reference evidence="1 2" key="1">
    <citation type="submission" date="2014-11" db="EMBL/GenBank/DDBJ databases">
        <title>Whole genome shotgun sequence of Sphingomonas parapaucimobilis NBRC 15100.</title>
        <authorList>
            <person name="Katano-Makiyama Y."/>
            <person name="Hosoyama A."/>
            <person name="Hashimoto M."/>
            <person name="Hosoyama Y."/>
            <person name="Noguchi M."/>
            <person name="Numata M."/>
            <person name="Tsuchikane K."/>
            <person name="Hirakata S."/>
            <person name="Uohara A."/>
            <person name="Shimodaira J."/>
            <person name="Ohji S."/>
            <person name="Ichikawa N."/>
            <person name="Kimura A."/>
            <person name="Yamazoe A."/>
            <person name="Fujita N."/>
        </authorList>
    </citation>
    <scope>NUCLEOTIDE SEQUENCE [LARGE SCALE GENOMIC DNA]</scope>
    <source>
        <strain evidence="1 2">NBRC 15100</strain>
    </source>
</reference>
<organism evidence="1 2">
    <name type="scientific">Sphingomonas parapaucimobilis NBRC 15100</name>
    <dbReference type="NCBI Taxonomy" id="1219049"/>
    <lineage>
        <taxon>Bacteria</taxon>
        <taxon>Pseudomonadati</taxon>
        <taxon>Pseudomonadota</taxon>
        <taxon>Alphaproteobacteria</taxon>
        <taxon>Sphingomonadales</taxon>
        <taxon>Sphingomonadaceae</taxon>
        <taxon>Sphingomonas</taxon>
    </lineage>
</organism>
<evidence type="ECO:0008006" key="3">
    <source>
        <dbReference type="Google" id="ProtNLM"/>
    </source>
</evidence>
<dbReference type="Proteomes" id="UP000032305">
    <property type="component" value="Unassembled WGS sequence"/>
</dbReference>
<sequence>MQEMTDMTTTERRPAEPAAGAPAIIFEAIVKMQAVSAMYNRGEVVLAPHVIFTRHDELYVDATTIERDGKPPREEKMGTFKLAGLGALRLTPRRFAASALFERDAEKYQGAALMMVEPG</sequence>